<dbReference type="AlphaFoldDB" id="A0A7X0FSE8"/>
<sequence>MIMAATWRQPVLTLFVRAGVALEATATGRTALR</sequence>
<comment type="caution">
    <text evidence="1">The sequence shown here is derived from an EMBL/GenBank/DDBJ whole genome shotgun (WGS) entry which is preliminary data.</text>
</comment>
<evidence type="ECO:0000313" key="1">
    <source>
        <dbReference type="EMBL" id="MBB6392242.1"/>
    </source>
</evidence>
<proteinExistence type="predicted"/>
<name>A0A7X0FSE8_9MICO</name>
<accession>A0A7X0FSE8</accession>
<dbReference type="EMBL" id="JACHML010000001">
    <property type="protein sequence ID" value="MBB6392242.1"/>
    <property type="molecule type" value="Genomic_DNA"/>
</dbReference>
<organism evidence="1 2">
    <name type="scientific">Microbacterium thalassium</name>
    <dbReference type="NCBI Taxonomy" id="362649"/>
    <lineage>
        <taxon>Bacteria</taxon>
        <taxon>Bacillati</taxon>
        <taxon>Actinomycetota</taxon>
        <taxon>Actinomycetes</taxon>
        <taxon>Micrococcales</taxon>
        <taxon>Microbacteriaceae</taxon>
        <taxon>Microbacterium</taxon>
    </lineage>
</organism>
<dbReference type="Proteomes" id="UP000537775">
    <property type="component" value="Unassembled WGS sequence"/>
</dbReference>
<gene>
    <name evidence="1" type="ORF">HD594_002555</name>
</gene>
<reference evidence="1 2" key="1">
    <citation type="submission" date="2020-08" db="EMBL/GenBank/DDBJ databases">
        <title>Sequencing the genomes of 1000 actinobacteria strains.</title>
        <authorList>
            <person name="Klenk H.-P."/>
        </authorList>
    </citation>
    <scope>NUCLEOTIDE SEQUENCE [LARGE SCALE GENOMIC DNA]</scope>
    <source>
        <strain evidence="1 2">DSM 12511</strain>
    </source>
</reference>
<protein>
    <submittedName>
        <fullName evidence="1">Uncharacterized protein</fullName>
    </submittedName>
</protein>
<evidence type="ECO:0000313" key="2">
    <source>
        <dbReference type="Proteomes" id="UP000537775"/>
    </source>
</evidence>
<keyword evidence="2" id="KW-1185">Reference proteome</keyword>